<keyword evidence="3" id="KW-1185">Reference proteome</keyword>
<sequence length="83" mass="9127">MEEQSGVRGHGRGGYAVESSAGLQCTPAPRAVPELAFTCAQWGIRSWPPDPDRTRPSLVDDTPEAIHVRKRKCSQTRNVIKRG</sequence>
<evidence type="ECO:0000313" key="3">
    <source>
        <dbReference type="Proteomes" id="UP000299102"/>
    </source>
</evidence>
<dbReference type="AlphaFoldDB" id="A0A4C1Y9E2"/>
<reference evidence="2 3" key="1">
    <citation type="journal article" date="2019" name="Commun. Biol.">
        <title>The bagworm genome reveals a unique fibroin gene that provides high tensile strength.</title>
        <authorList>
            <person name="Kono N."/>
            <person name="Nakamura H."/>
            <person name="Ohtoshi R."/>
            <person name="Tomita M."/>
            <person name="Numata K."/>
            <person name="Arakawa K."/>
        </authorList>
    </citation>
    <scope>NUCLEOTIDE SEQUENCE [LARGE SCALE GENOMIC DNA]</scope>
</reference>
<feature type="region of interest" description="Disordered" evidence="1">
    <location>
        <begin position="1"/>
        <end position="24"/>
    </location>
</feature>
<evidence type="ECO:0000256" key="1">
    <source>
        <dbReference type="SAM" id="MobiDB-lite"/>
    </source>
</evidence>
<dbReference type="Proteomes" id="UP000299102">
    <property type="component" value="Unassembled WGS sequence"/>
</dbReference>
<name>A0A4C1Y9E2_EUMVA</name>
<dbReference type="EMBL" id="BGZK01001161">
    <property type="protein sequence ID" value="GBP72921.1"/>
    <property type="molecule type" value="Genomic_DNA"/>
</dbReference>
<comment type="caution">
    <text evidence="2">The sequence shown here is derived from an EMBL/GenBank/DDBJ whole genome shotgun (WGS) entry which is preliminary data.</text>
</comment>
<organism evidence="2 3">
    <name type="scientific">Eumeta variegata</name>
    <name type="common">Bagworm moth</name>
    <name type="synonym">Eumeta japonica</name>
    <dbReference type="NCBI Taxonomy" id="151549"/>
    <lineage>
        <taxon>Eukaryota</taxon>
        <taxon>Metazoa</taxon>
        <taxon>Ecdysozoa</taxon>
        <taxon>Arthropoda</taxon>
        <taxon>Hexapoda</taxon>
        <taxon>Insecta</taxon>
        <taxon>Pterygota</taxon>
        <taxon>Neoptera</taxon>
        <taxon>Endopterygota</taxon>
        <taxon>Lepidoptera</taxon>
        <taxon>Glossata</taxon>
        <taxon>Ditrysia</taxon>
        <taxon>Tineoidea</taxon>
        <taxon>Psychidae</taxon>
        <taxon>Oiketicinae</taxon>
        <taxon>Eumeta</taxon>
    </lineage>
</organism>
<accession>A0A4C1Y9E2</accession>
<gene>
    <name evidence="2" type="ORF">EVAR_41137_1</name>
</gene>
<protein>
    <submittedName>
        <fullName evidence="2">Uncharacterized protein</fullName>
    </submittedName>
</protein>
<evidence type="ECO:0000313" key="2">
    <source>
        <dbReference type="EMBL" id="GBP72921.1"/>
    </source>
</evidence>
<proteinExistence type="predicted"/>